<feature type="transmembrane region" description="Helical" evidence="1">
    <location>
        <begin position="268"/>
        <end position="296"/>
    </location>
</feature>
<feature type="transmembrane region" description="Helical" evidence="1">
    <location>
        <begin position="153"/>
        <end position="169"/>
    </location>
</feature>
<keyword evidence="1" id="KW-1133">Transmembrane helix</keyword>
<dbReference type="Proteomes" id="UP000789704">
    <property type="component" value="Unassembled WGS sequence"/>
</dbReference>
<feature type="transmembrane region" description="Helical" evidence="1">
    <location>
        <begin position="82"/>
        <end position="99"/>
    </location>
</feature>
<dbReference type="EMBL" id="CAJQZC010000005">
    <property type="protein sequence ID" value="CAG4900924.1"/>
    <property type="molecule type" value="Genomic_DNA"/>
</dbReference>
<feature type="transmembrane region" description="Helical" evidence="1">
    <location>
        <begin position="457"/>
        <end position="474"/>
    </location>
</feature>
<feature type="transmembrane region" description="Helical" evidence="1">
    <location>
        <begin position="54"/>
        <end position="76"/>
    </location>
</feature>
<feature type="transmembrane region" description="Helical" evidence="1">
    <location>
        <begin position="303"/>
        <end position="323"/>
    </location>
</feature>
<dbReference type="RefSeq" id="WP_228877730.1">
    <property type="nucleotide sequence ID" value="NZ_CAJQZC010000005.1"/>
</dbReference>
<feature type="transmembrane region" description="Helical" evidence="1">
    <location>
        <begin position="111"/>
        <end position="133"/>
    </location>
</feature>
<proteinExistence type="predicted"/>
<feature type="transmembrane region" description="Helical" evidence="1">
    <location>
        <begin position="370"/>
        <end position="392"/>
    </location>
</feature>
<keyword evidence="1" id="KW-0812">Transmembrane</keyword>
<keyword evidence="1" id="KW-0472">Membrane</keyword>
<sequence length="607" mass="65890">MVAWSLPYLLNPAALLPYFSNPTALIALIVKLAAVTMLSTVASRRIPDRLSVWLHTWLAVQIAQTVLIMILSLFGALSKHAIWSYLLSLFGLGVVGDFTRRIRFKWPAPSTVLIAVVLAIPLILWAIRCMLLFDFSLDAQTYGSVRIGLWMNYRSVFVHMPTLMVNIFASEWNGELNALVYALSTNTLQGALMGNAEILVVATLASMWASRQFGAGQFGSAMAGLLMATSPAFLGLAAVTKGDLLSCVGVIMAIGMIQRRTVLSLSVAAVWFALAAGAKISVLPGAAIVMVVMVTWKLRTRRAAAFMALSLVPAAILLARYIANFFMFGHPFARVSTEAPDPGINTLLMNISIIGERSVGFFFFPPNSGVLLSSSLTAGLGVAGWLSVVGLLSGRLTLTGRQMAVVLLSIVSIIAAAYVIPARVWGFRYFLPFVSILAIVGLVALADALLCLPLPARVLACLVVASAAAFDFYMCFTPGDLNAPDRFEYALDRAITYEPLDRMMQNFPGIAAEVAPLKLDLDSKTPKTIGIFNEINRPIVIFEGASAQNRLYLADSYRGLADVAERRHPDLLVIAKRYPTDRCPFEIPGYRWIAEGATYDIAIRNPV</sequence>
<evidence type="ECO:0000313" key="2">
    <source>
        <dbReference type="EMBL" id="CAG4900924.1"/>
    </source>
</evidence>
<name>A0A9N8X2E2_9BURK</name>
<dbReference type="AlphaFoldDB" id="A0A9N8X2E2"/>
<comment type="caution">
    <text evidence="2">The sequence shown here is derived from an EMBL/GenBank/DDBJ whole genome shotgun (WGS) entry which is preliminary data.</text>
</comment>
<gene>
    <name evidence="2" type="ORF">LMG31841_02933</name>
</gene>
<organism evidence="2 3">
    <name type="scientific">Paraburkholderia saeva</name>
    <dbReference type="NCBI Taxonomy" id="2777537"/>
    <lineage>
        <taxon>Bacteria</taxon>
        <taxon>Pseudomonadati</taxon>
        <taxon>Pseudomonadota</taxon>
        <taxon>Betaproteobacteria</taxon>
        <taxon>Burkholderiales</taxon>
        <taxon>Burkholderiaceae</taxon>
        <taxon>Paraburkholderia</taxon>
    </lineage>
</organism>
<evidence type="ECO:0000256" key="1">
    <source>
        <dbReference type="SAM" id="Phobius"/>
    </source>
</evidence>
<protein>
    <submittedName>
        <fullName evidence="2">Uncharacterized protein</fullName>
    </submittedName>
</protein>
<feature type="transmembrane region" description="Helical" evidence="1">
    <location>
        <begin position="24"/>
        <end position="42"/>
    </location>
</feature>
<keyword evidence="3" id="KW-1185">Reference proteome</keyword>
<evidence type="ECO:0000313" key="3">
    <source>
        <dbReference type="Proteomes" id="UP000789704"/>
    </source>
</evidence>
<feature type="transmembrane region" description="Helical" evidence="1">
    <location>
        <begin position="430"/>
        <end position="450"/>
    </location>
</feature>
<accession>A0A9N8X2E2</accession>
<feature type="transmembrane region" description="Helical" evidence="1">
    <location>
        <begin position="404"/>
        <end position="424"/>
    </location>
</feature>
<reference evidence="2" key="1">
    <citation type="submission" date="2021-04" db="EMBL/GenBank/DDBJ databases">
        <authorList>
            <person name="Vanwijnsberghe S."/>
        </authorList>
    </citation>
    <scope>NUCLEOTIDE SEQUENCE</scope>
    <source>
        <strain evidence="2">LMG 31841</strain>
    </source>
</reference>